<evidence type="ECO:0000313" key="2">
    <source>
        <dbReference type="EMBL" id="GAA4329887.1"/>
    </source>
</evidence>
<comment type="caution">
    <text evidence="2">The sequence shown here is derived from an EMBL/GenBank/DDBJ whole genome shotgun (WGS) entry which is preliminary data.</text>
</comment>
<keyword evidence="2" id="KW-0378">Hydrolase</keyword>
<dbReference type="Pfam" id="PF12697">
    <property type="entry name" value="Abhydrolase_6"/>
    <property type="match status" value="1"/>
</dbReference>
<evidence type="ECO:0000313" key="3">
    <source>
        <dbReference type="Proteomes" id="UP001501725"/>
    </source>
</evidence>
<name>A0ABP8GU37_9BACT</name>
<dbReference type="SUPFAM" id="SSF53474">
    <property type="entry name" value="alpha/beta-Hydrolases"/>
    <property type="match status" value="1"/>
</dbReference>
<dbReference type="InterPro" id="IPR000073">
    <property type="entry name" value="AB_hydrolase_1"/>
</dbReference>
<proteinExistence type="predicted"/>
<dbReference type="RefSeq" id="WP_345255593.1">
    <property type="nucleotide sequence ID" value="NZ_BAABGY010000007.1"/>
</dbReference>
<dbReference type="Proteomes" id="UP001501725">
    <property type="component" value="Unassembled WGS sequence"/>
</dbReference>
<keyword evidence="3" id="KW-1185">Reference proteome</keyword>
<organism evidence="2 3">
    <name type="scientific">Flaviaesturariibacter amylovorans</name>
    <dbReference type="NCBI Taxonomy" id="1084520"/>
    <lineage>
        <taxon>Bacteria</taxon>
        <taxon>Pseudomonadati</taxon>
        <taxon>Bacteroidota</taxon>
        <taxon>Chitinophagia</taxon>
        <taxon>Chitinophagales</taxon>
        <taxon>Chitinophagaceae</taxon>
        <taxon>Flaviaestuariibacter</taxon>
    </lineage>
</organism>
<sequence length="286" mass="32318">MSFSKRLALTYIRTKFRVLSAVAPKKAARDAFALFCTPRHRNKKDLPPVFSDAEVLRFTFKDYHIQGYEWNKGGARTALILHGFESSIVNFDQYIGPLVGLGFRVLGFDAPAHGRSSGDFVNVLLYKQFIELVHERFGPVDAYLAHSLGGLSLSLALEPMPGTERLRVALIAPATETTTAIADYFRFLRLPGSLRPVFDDLIEERSGQRPEWFSVARAVRHLKAQVLWVHDQDDDMTPISDVHPVRKAGHNNVRFYITKGLGHRRVYRDPNVQQKVLEFLDGVKAG</sequence>
<dbReference type="GO" id="GO:0016787">
    <property type="term" value="F:hydrolase activity"/>
    <property type="evidence" value="ECO:0007669"/>
    <property type="project" value="UniProtKB-KW"/>
</dbReference>
<protein>
    <submittedName>
        <fullName evidence="2">Alpha/beta hydrolase</fullName>
    </submittedName>
</protein>
<dbReference type="Gene3D" id="3.40.50.1820">
    <property type="entry name" value="alpha/beta hydrolase"/>
    <property type="match status" value="1"/>
</dbReference>
<dbReference type="EMBL" id="BAABGY010000007">
    <property type="protein sequence ID" value="GAA4329887.1"/>
    <property type="molecule type" value="Genomic_DNA"/>
</dbReference>
<accession>A0ABP8GU37</accession>
<gene>
    <name evidence="2" type="ORF">GCM10023184_20770</name>
</gene>
<feature type="domain" description="AB hydrolase-1" evidence="1">
    <location>
        <begin position="79"/>
        <end position="267"/>
    </location>
</feature>
<dbReference type="InterPro" id="IPR029058">
    <property type="entry name" value="AB_hydrolase_fold"/>
</dbReference>
<reference evidence="3" key="1">
    <citation type="journal article" date="2019" name="Int. J. Syst. Evol. Microbiol.">
        <title>The Global Catalogue of Microorganisms (GCM) 10K type strain sequencing project: providing services to taxonomists for standard genome sequencing and annotation.</title>
        <authorList>
            <consortium name="The Broad Institute Genomics Platform"/>
            <consortium name="The Broad Institute Genome Sequencing Center for Infectious Disease"/>
            <person name="Wu L."/>
            <person name="Ma J."/>
        </authorList>
    </citation>
    <scope>NUCLEOTIDE SEQUENCE [LARGE SCALE GENOMIC DNA]</scope>
    <source>
        <strain evidence="3">JCM 17919</strain>
    </source>
</reference>
<evidence type="ECO:0000259" key="1">
    <source>
        <dbReference type="Pfam" id="PF12697"/>
    </source>
</evidence>